<evidence type="ECO:0008006" key="3">
    <source>
        <dbReference type="Google" id="ProtNLM"/>
    </source>
</evidence>
<evidence type="ECO:0000313" key="1">
    <source>
        <dbReference type="EMBL" id="OEH81615.1"/>
    </source>
</evidence>
<name>A0A1E5KUN0_9ENTE</name>
<organism evidence="1 2">
    <name type="scientific">Enterococcus rivorum</name>
    <dbReference type="NCBI Taxonomy" id="762845"/>
    <lineage>
        <taxon>Bacteria</taxon>
        <taxon>Bacillati</taxon>
        <taxon>Bacillota</taxon>
        <taxon>Bacilli</taxon>
        <taxon>Lactobacillales</taxon>
        <taxon>Enterococcaceae</taxon>
        <taxon>Enterococcus</taxon>
    </lineage>
</organism>
<dbReference type="EMBL" id="MIEK01000041">
    <property type="protein sequence ID" value="OEH81615.1"/>
    <property type="molecule type" value="Genomic_DNA"/>
</dbReference>
<protein>
    <recommendedName>
        <fullName evidence="3">LXG domain-containing protein</fullName>
    </recommendedName>
</protein>
<keyword evidence="2" id="KW-1185">Reference proteome</keyword>
<gene>
    <name evidence="1" type="ORF">BCR26_16205</name>
</gene>
<proteinExistence type="predicted"/>
<reference evidence="1 2" key="1">
    <citation type="submission" date="2016-09" db="EMBL/GenBank/DDBJ databases">
        <authorList>
            <person name="Capua I."/>
            <person name="De Benedictis P."/>
            <person name="Joannis T."/>
            <person name="Lombin L.H."/>
            <person name="Cattoli G."/>
        </authorList>
    </citation>
    <scope>NUCLEOTIDE SEQUENCE [LARGE SCALE GENOMIC DNA]</scope>
    <source>
        <strain evidence="1 2">LMG 25899</strain>
    </source>
</reference>
<dbReference type="OrthoDB" id="2186378at2"/>
<dbReference type="AlphaFoldDB" id="A0A1E5KUN0"/>
<dbReference type="Proteomes" id="UP000095256">
    <property type="component" value="Unassembled WGS sequence"/>
</dbReference>
<sequence length="97" mass="10580">MADKIVVNPTELTSITSSIQSIIQELVAVSDTLTSIQGASYYLEGEAKGQVGMFGVTSARMDELISHYERLSSYVVFASETIVEVDQSISRSVDEKK</sequence>
<accession>A0A1E5KUN0</accession>
<comment type="caution">
    <text evidence="1">The sequence shown here is derived from an EMBL/GenBank/DDBJ whole genome shotgun (WGS) entry which is preliminary data.</text>
</comment>
<dbReference type="STRING" id="762845.BCR26_16205"/>
<evidence type="ECO:0000313" key="2">
    <source>
        <dbReference type="Proteomes" id="UP000095256"/>
    </source>
</evidence>
<dbReference type="RefSeq" id="WP_069699415.1">
    <property type="nucleotide sequence ID" value="NZ_JAGGMA010000045.1"/>
</dbReference>